<gene>
    <name evidence="1" type="ORF">CLUMA_CG003166</name>
</gene>
<dbReference type="Proteomes" id="UP000183832">
    <property type="component" value="Unassembled WGS sequence"/>
</dbReference>
<protein>
    <submittedName>
        <fullName evidence="1">CLUMA_CG003166, isoform A</fullName>
    </submittedName>
</protein>
<evidence type="ECO:0000313" key="1">
    <source>
        <dbReference type="EMBL" id="CRK89416.1"/>
    </source>
</evidence>
<dbReference type="EMBL" id="CVRI01000012">
    <property type="protein sequence ID" value="CRK89416.1"/>
    <property type="molecule type" value="Genomic_DNA"/>
</dbReference>
<sequence>MLLISEKTGMEVLYSLSARNCMMIYVRNLMACTLHIAYQQQQKHEGRGKTFLHLKMNAQMGIINACFESRYGC</sequence>
<organism evidence="1 2">
    <name type="scientific">Clunio marinus</name>
    <dbReference type="NCBI Taxonomy" id="568069"/>
    <lineage>
        <taxon>Eukaryota</taxon>
        <taxon>Metazoa</taxon>
        <taxon>Ecdysozoa</taxon>
        <taxon>Arthropoda</taxon>
        <taxon>Hexapoda</taxon>
        <taxon>Insecta</taxon>
        <taxon>Pterygota</taxon>
        <taxon>Neoptera</taxon>
        <taxon>Endopterygota</taxon>
        <taxon>Diptera</taxon>
        <taxon>Nematocera</taxon>
        <taxon>Chironomoidea</taxon>
        <taxon>Chironomidae</taxon>
        <taxon>Clunio</taxon>
    </lineage>
</organism>
<evidence type="ECO:0000313" key="2">
    <source>
        <dbReference type="Proteomes" id="UP000183832"/>
    </source>
</evidence>
<name>A0A1J1HMY1_9DIPT</name>
<dbReference type="AlphaFoldDB" id="A0A1J1HMY1"/>
<proteinExistence type="predicted"/>
<reference evidence="1 2" key="1">
    <citation type="submission" date="2015-04" db="EMBL/GenBank/DDBJ databases">
        <authorList>
            <person name="Syromyatnikov M.Y."/>
            <person name="Popov V.N."/>
        </authorList>
    </citation>
    <scope>NUCLEOTIDE SEQUENCE [LARGE SCALE GENOMIC DNA]</scope>
</reference>
<keyword evidence="2" id="KW-1185">Reference proteome</keyword>
<accession>A0A1J1HMY1</accession>